<sequence>MYWDQAEGAVRCEWGEAGVRHLGPQADAVVIVDVLSFSTCVDVALGRGAGVLPFRWRDGRAAAFAAARGARLASPTRRFTGGPSLSPTSLLALEAGERLVLPSPNGGTLCALAEELRPGHVYVACLRNAAAVAAHLRAHYGWVHGGRGHGGRVLVVPAGERWPDGTLRPALEDWLGAGAVIAALGTPGSPEAQAAAQAFWDAQGRLPEVVGGCSSGRELRERGFGADVALAAQVNVSLCVPRLQTGEFRPVH</sequence>
<comment type="caution">
    <text evidence="2">The sequence shown here is derived from an EMBL/GenBank/DDBJ whole genome shotgun (WGS) entry which is preliminary data.</text>
</comment>
<dbReference type="RefSeq" id="WP_307469269.1">
    <property type="nucleotide sequence ID" value="NZ_JAURUR010000022.1"/>
</dbReference>
<keyword evidence="3" id="KW-1185">Reference proteome</keyword>
<evidence type="ECO:0000313" key="2">
    <source>
        <dbReference type="EMBL" id="MDP9766242.1"/>
    </source>
</evidence>
<dbReference type="Proteomes" id="UP001232163">
    <property type="component" value="Unassembled WGS sequence"/>
</dbReference>
<dbReference type="InterPro" id="IPR005238">
    <property type="entry name" value="ComB-like"/>
</dbReference>
<dbReference type="InterPro" id="IPR036702">
    <property type="entry name" value="ComB-like_sf"/>
</dbReference>
<name>A0ABT9MI26_9DEIO</name>
<dbReference type="Pfam" id="PF04029">
    <property type="entry name" value="2-ph_phosp"/>
    <property type="match status" value="1"/>
</dbReference>
<dbReference type="Gene3D" id="3.90.1560.10">
    <property type="entry name" value="ComB-like"/>
    <property type="match status" value="1"/>
</dbReference>
<dbReference type="EMBL" id="JAURUR010000022">
    <property type="protein sequence ID" value="MDP9766242.1"/>
    <property type="molecule type" value="Genomic_DNA"/>
</dbReference>
<evidence type="ECO:0000313" key="3">
    <source>
        <dbReference type="Proteomes" id="UP001232163"/>
    </source>
</evidence>
<proteinExistence type="predicted"/>
<dbReference type="SUPFAM" id="SSF142823">
    <property type="entry name" value="ComB-like"/>
    <property type="match status" value="1"/>
</dbReference>
<protein>
    <recommendedName>
        <fullName evidence="1">Probable 2-phosphosulfolactate phosphatase</fullName>
    </recommendedName>
</protein>
<accession>A0ABT9MI26</accession>
<reference evidence="2 3" key="1">
    <citation type="submission" date="2023-07" db="EMBL/GenBank/DDBJ databases">
        <title>Genomic Encyclopedia of Type Strains, Phase IV (KMG-IV): sequencing the most valuable type-strain genomes for metagenomic binning, comparative biology and taxonomic classification.</title>
        <authorList>
            <person name="Goeker M."/>
        </authorList>
    </citation>
    <scope>NUCLEOTIDE SEQUENCE [LARGE SCALE GENOMIC DNA]</scope>
    <source>
        <strain evidence="2 3">NIO-1023</strain>
    </source>
</reference>
<evidence type="ECO:0000256" key="1">
    <source>
        <dbReference type="ARBA" id="ARBA00021948"/>
    </source>
</evidence>
<keyword evidence="2" id="KW-0378">Hydrolase</keyword>
<organism evidence="2 3">
    <name type="scientific">Deinococcus enclensis</name>
    <dbReference type="NCBI Taxonomy" id="1049582"/>
    <lineage>
        <taxon>Bacteria</taxon>
        <taxon>Thermotogati</taxon>
        <taxon>Deinococcota</taxon>
        <taxon>Deinococci</taxon>
        <taxon>Deinococcales</taxon>
        <taxon>Deinococcaceae</taxon>
        <taxon>Deinococcus</taxon>
    </lineage>
</organism>
<gene>
    <name evidence="2" type="ORF">QO006_003706</name>
</gene>
<dbReference type="GO" id="GO:0050532">
    <property type="term" value="F:2-phosphosulfolactate phosphatase activity"/>
    <property type="evidence" value="ECO:0007669"/>
    <property type="project" value="UniProtKB-EC"/>
</dbReference>